<feature type="transmembrane region" description="Helical" evidence="5">
    <location>
        <begin position="171"/>
        <end position="194"/>
    </location>
</feature>
<evidence type="ECO:0000256" key="1">
    <source>
        <dbReference type="ARBA" id="ARBA00004141"/>
    </source>
</evidence>
<sequence length="303" mass="33359">MDALNTLLARQDSTEDPHGGFVFYHYEPSMAAAVIFVILFGLSTILHAVQMSATRTWFMIPFLIGCLFETIGYIGRGMSANENPGPYTLNPYIIQSVLLLVAPALFAASIYMELGRIVLMVEGERALFIRRTWLTKIFVSGDVLSFLMQSSGAGLLATADSADSSDTGNTIIIAGLVLQVIFFGLFVIAAAIFHTSINKMPTVKCHSTPCKKHMVSLYIVSILIFIRSIVRVVEYAQGNDGYIMAREAFLYIFDALVMWLAVVIMNWVHPSEVGAYLRGGKAFTKAWKLEDVDRLGVGSYSPA</sequence>
<dbReference type="PANTHER" id="PTHR31465:SF35">
    <property type="entry name" value="RTA1 DOMAIN PROTEIN-RELATED"/>
    <property type="match status" value="1"/>
</dbReference>
<dbReference type="GeneID" id="96002942"/>
<organism evidence="6 7">
    <name type="scientific">Cladosporium halotolerans</name>
    <dbReference type="NCBI Taxonomy" id="1052096"/>
    <lineage>
        <taxon>Eukaryota</taxon>
        <taxon>Fungi</taxon>
        <taxon>Dikarya</taxon>
        <taxon>Ascomycota</taxon>
        <taxon>Pezizomycotina</taxon>
        <taxon>Dothideomycetes</taxon>
        <taxon>Dothideomycetidae</taxon>
        <taxon>Cladosporiales</taxon>
        <taxon>Cladosporiaceae</taxon>
        <taxon>Cladosporium</taxon>
    </lineage>
</organism>
<proteinExistence type="predicted"/>
<keyword evidence="4 5" id="KW-0472">Membrane</keyword>
<keyword evidence="7" id="KW-1185">Reference proteome</keyword>
<evidence type="ECO:0000313" key="7">
    <source>
        <dbReference type="Proteomes" id="UP000803884"/>
    </source>
</evidence>
<protein>
    <submittedName>
        <fullName evidence="6">Uncharacterized protein</fullName>
    </submittedName>
</protein>
<dbReference type="RefSeq" id="XP_069232894.1">
    <property type="nucleotide sequence ID" value="XM_069370104.1"/>
</dbReference>
<evidence type="ECO:0000256" key="5">
    <source>
        <dbReference type="SAM" id="Phobius"/>
    </source>
</evidence>
<feature type="transmembrane region" description="Helical" evidence="5">
    <location>
        <begin position="94"/>
        <end position="112"/>
    </location>
</feature>
<keyword evidence="3 5" id="KW-1133">Transmembrane helix</keyword>
<keyword evidence="2 5" id="KW-0812">Transmembrane</keyword>
<dbReference type="AlphaFoldDB" id="A0AB34L391"/>
<dbReference type="GO" id="GO:0016020">
    <property type="term" value="C:membrane"/>
    <property type="evidence" value="ECO:0007669"/>
    <property type="project" value="UniProtKB-SubCell"/>
</dbReference>
<dbReference type="InterPro" id="IPR007568">
    <property type="entry name" value="RTA1"/>
</dbReference>
<gene>
    <name evidence="6" type="ORF">WHR41_01498</name>
</gene>
<evidence type="ECO:0000256" key="3">
    <source>
        <dbReference type="ARBA" id="ARBA00022989"/>
    </source>
</evidence>
<evidence type="ECO:0000256" key="4">
    <source>
        <dbReference type="ARBA" id="ARBA00023136"/>
    </source>
</evidence>
<comment type="subcellular location">
    <subcellularLocation>
        <location evidence="1">Membrane</location>
        <topology evidence="1">Multi-pass membrane protein</topology>
    </subcellularLocation>
</comment>
<accession>A0AB34L391</accession>
<dbReference type="Proteomes" id="UP000803884">
    <property type="component" value="Unassembled WGS sequence"/>
</dbReference>
<feature type="transmembrane region" description="Helical" evidence="5">
    <location>
        <begin position="56"/>
        <end position="74"/>
    </location>
</feature>
<feature type="transmembrane region" description="Helical" evidence="5">
    <location>
        <begin position="215"/>
        <end position="236"/>
    </location>
</feature>
<name>A0AB34L391_9PEZI</name>
<evidence type="ECO:0000313" key="6">
    <source>
        <dbReference type="EMBL" id="KAL1589789.1"/>
    </source>
</evidence>
<feature type="transmembrane region" description="Helical" evidence="5">
    <location>
        <begin position="30"/>
        <end position="49"/>
    </location>
</feature>
<feature type="transmembrane region" description="Helical" evidence="5">
    <location>
        <begin position="133"/>
        <end position="159"/>
    </location>
</feature>
<evidence type="ECO:0000256" key="2">
    <source>
        <dbReference type="ARBA" id="ARBA00022692"/>
    </source>
</evidence>
<dbReference type="EMBL" id="JAAQHG020000004">
    <property type="protein sequence ID" value="KAL1589789.1"/>
    <property type="molecule type" value="Genomic_DNA"/>
</dbReference>
<dbReference type="Pfam" id="PF04479">
    <property type="entry name" value="RTA1"/>
    <property type="match status" value="1"/>
</dbReference>
<comment type="caution">
    <text evidence="6">The sequence shown here is derived from an EMBL/GenBank/DDBJ whole genome shotgun (WGS) entry which is preliminary data.</text>
</comment>
<dbReference type="PANTHER" id="PTHR31465">
    <property type="entry name" value="PROTEIN RTA1-RELATED"/>
    <property type="match status" value="1"/>
</dbReference>
<reference evidence="6 7" key="1">
    <citation type="journal article" date="2020" name="Microbiol. Resour. Announc.">
        <title>Draft Genome Sequence of a Cladosporium Species Isolated from the Mesophotic Ascidian Didemnum maculosum.</title>
        <authorList>
            <person name="Gioti A."/>
            <person name="Siaperas R."/>
            <person name="Nikolaivits E."/>
            <person name="Le Goff G."/>
            <person name="Ouazzani J."/>
            <person name="Kotoulas G."/>
            <person name="Topakas E."/>
        </authorList>
    </citation>
    <scope>NUCLEOTIDE SEQUENCE [LARGE SCALE GENOMIC DNA]</scope>
    <source>
        <strain evidence="6 7">TM138-S3</strain>
    </source>
</reference>
<feature type="transmembrane region" description="Helical" evidence="5">
    <location>
        <begin position="248"/>
        <end position="268"/>
    </location>
</feature>